<evidence type="ECO:0000256" key="1">
    <source>
        <dbReference type="ARBA" id="ARBA00001933"/>
    </source>
</evidence>
<dbReference type="eggNOG" id="KOG0053">
    <property type="taxonomic scope" value="Eukaryota"/>
</dbReference>
<dbReference type="GO" id="GO:0019346">
    <property type="term" value="P:transsulfuration"/>
    <property type="evidence" value="ECO:0007669"/>
    <property type="project" value="InterPro"/>
</dbReference>
<dbReference type="PROSITE" id="PS00868">
    <property type="entry name" value="CYS_MET_METAB_PP"/>
    <property type="match status" value="1"/>
</dbReference>
<dbReference type="Proteomes" id="UP000011087">
    <property type="component" value="Unassembled WGS sequence"/>
</dbReference>
<dbReference type="GO" id="GO:0006535">
    <property type="term" value="P:cysteine biosynthetic process from serine"/>
    <property type="evidence" value="ECO:0007669"/>
    <property type="project" value="TreeGrafter"/>
</dbReference>
<dbReference type="EMBL" id="JH992989">
    <property type="protein sequence ID" value="EKX47568.1"/>
    <property type="molecule type" value="Genomic_DNA"/>
</dbReference>
<dbReference type="FunFam" id="3.40.640.10:FF:000035">
    <property type="entry name" value="O-succinylhomoserine sulfhydrylase"/>
    <property type="match status" value="1"/>
</dbReference>
<dbReference type="RefSeq" id="XP_005834548.1">
    <property type="nucleotide sequence ID" value="XM_005834491.1"/>
</dbReference>
<dbReference type="GeneID" id="17304257"/>
<comment type="cofactor">
    <cofactor evidence="1 6">
        <name>pyridoxal 5'-phosphate</name>
        <dbReference type="ChEBI" id="CHEBI:597326"/>
    </cofactor>
</comment>
<organism evidence="7">
    <name type="scientific">Guillardia theta (strain CCMP2712)</name>
    <name type="common">Cryptophyte</name>
    <dbReference type="NCBI Taxonomy" id="905079"/>
    <lineage>
        <taxon>Eukaryota</taxon>
        <taxon>Cryptophyceae</taxon>
        <taxon>Pyrenomonadales</taxon>
        <taxon>Geminigeraceae</taxon>
        <taxon>Guillardia</taxon>
    </lineage>
</organism>
<keyword evidence="3" id="KW-0808">Transferase</keyword>
<reference evidence="7 9" key="1">
    <citation type="journal article" date="2012" name="Nature">
        <title>Algal genomes reveal evolutionary mosaicism and the fate of nucleomorphs.</title>
        <authorList>
            <consortium name="DOE Joint Genome Institute"/>
            <person name="Curtis B.A."/>
            <person name="Tanifuji G."/>
            <person name="Burki F."/>
            <person name="Gruber A."/>
            <person name="Irimia M."/>
            <person name="Maruyama S."/>
            <person name="Arias M.C."/>
            <person name="Ball S.G."/>
            <person name="Gile G.H."/>
            <person name="Hirakawa Y."/>
            <person name="Hopkins J.F."/>
            <person name="Kuo A."/>
            <person name="Rensing S.A."/>
            <person name="Schmutz J."/>
            <person name="Symeonidi A."/>
            <person name="Elias M."/>
            <person name="Eveleigh R.J."/>
            <person name="Herman E.K."/>
            <person name="Klute M.J."/>
            <person name="Nakayama T."/>
            <person name="Obornik M."/>
            <person name="Reyes-Prieto A."/>
            <person name="Armbrust E.V."/>
            <person name="Aves S.J."/>
            <person name="Beiko R.G."/>
            <person name="Coutinho P."/>
            <person name="Dacks J.B."/>
            <person name="Durnford D.G."/>
            <person name="Fast N.M."/>
            <person name="Green B.R."/>
            <person name="Grisdale C.J."/>
            <person name="Hempel F."/>
            <person name="Henrissat B."/>
            <person name="Hoppner M.P."/>
            <person name="Ishida K."/>
            <person name="Kim E."/>
            <person name="Koreny L."/>
            <person name="Kroth P.G."/>
            <person name="Liu Y."/>
            <person name="Malik S.B."/>
            <person name="Maier U.G."/>
            <person name="McRose D."/>
            <person name="Mock T."/>
            <person name="Neilson J.A."/>
            <person name="Onodera N.T."/>
            <person name="Poole A.M."/>
            <person name="Pritham E.J."/>
            <person name="Richards T.A."/>
            <person name="Rocap G."/>
            <person name="Roy S.W."/>
            <person name="Sarai C."/>
            <person name="Schaack S."/>
            <person name="Shirato S."/>
            <person name="Slamovits C.H."/>
            <person name="Spencer D.F."/>
            <person name="Suzuki S."/>
            <person name="Worden A.Z."/>
            <person name="Zauner S."/>
            <person name="Barry K."/>
            <person name="Bell C."/>
            <person name="Bharti A.K."/>
            <person name="Crow J.A."/>
            <person name="Grimwood J."/>
            <person name="Kramer R."/>
            <person name="Lindquist E."/>
            <person name="Lucas S."/>
            <person name="Salamov A."/>
            <person name="McFadden G.I."/>
            <person name="Lane C.E."/>
            <person name="Keeling P.J."/>
            <person name="Gray M.W."/>
            <person name="Grigoriev I.V."/>
            <person name="Archibald J.M."/>
        </authorList>
    </citation>
    <scope>NUCLEOTIDE SEQUENCE</scope>
    <source>
        <strain evidence="7 9">CCMP2712</strain>
    </source>
</reference>
<dbReference type="InterPro" id="IPR036291">
    <property type="entry name" value="NAD(P)-bd_dom_sf"/>
</dbReference>
<feature type="modified residue" description="N6-(pyridoxal phosphate)lysine" evidence="5">
    <location>
        <position position="246"/>
    </location>
</feature>
<dbReference type="EnsemblProtists" id="EKX47568">
    <property type="protein sequence ID" value="EKX47568"/>
    <property type="gene ID" value="GUITHDRAFT_157598"/>
</dbReference>
<reference evidence="9" key="2">
    <citation type="submission" date="2012-11" db="EMBL/GenBank/DDBJ databases">
        <authorList>
            <person name="Kuo A."/>
            <person name="Curtis B.A."/>
            <person name="Tanifuji G."/>
            <person name="Burki F."/>
            <person name="Gruber A."/>
            <person name="Irimia M."/>
            <person name="Maruyama S."/>
            <person name="Arias M.C."/>
            <person name="Ball S.G."/>
            <person name="Gile G.H."/>
            <person name="Hirakawa Y."/>
            <person name="Hopkins J.F."/>
            <person name="Rensing S.A."/>
            <person name="Schmutz J."/>
            <person name="Symeonidi A."/>
            <person name="Elias M."/>
            <person name="Eveleigh R.J."/>
            <person name="Herman E.K."/>
            <person name="Klute M.J."/>
            <person name="Nakayama T."/>
            <person name="Obornik M."/>
            <person name="Reyes-Prieto A."/>
            <person name="Armbrust E.V."/>
            <person name="Aves S.J."/>
            <person name="Beiko R.G."/>
            <person name="Coutinho P."/>
            <person name="Dacks J.B."/>
            <person name="Durnford D.G."/>
            <person name="Fast N.M."/>
            <person name="Green B.R."/>
            <person name="Grisdale C."/>
            <person name="Hempe F."/>
            <person name="Henrissat B."/>
            <person name="Hoppner M.P."/>
            <person name="Ishida K.-I."/>
            <person name="Kim E."/>
            <person name="Koreny L."/>
            <person name="Kroth P.G."/>
            <person name="Liu Y."/>
            <person name="Malik S.-B."/>
            <person name="Maier U.G."/>
            <person name="McRose D."/>
            <person name="Mock T."/>
            <person name="Neilson J.A."/>
            <person name="Onodera N.T."/>
            <person name="Poole A.M."/>
            <person name="Pritham E.J."/>
            <person name="Richards T.A."/>
            <person name="Rocap G."/>
            <person name="Roy S.W."/>
            <person name="Sarai C."/>
            <person name="Schaack S."/>
            <person name="Shirato S."/>
            <person name="Slamovits C.H."/>
            <person name="Spencer D.F."/>
            <person name="Suzuki S."/>
            <person name="Worden A.Z."/>
            <person name="Zauner S."/>
            <person name="Barry K."/>
            <person name="Bell C."/>
            <person name="Bharti A.K."/>
            <person name="Crow J.A."/>
            <person name="Grimwood J."/>
            <person name="Kramer R."/>
            <person name="Lindquist E."/>
            <person name="Lucas S."/>
            <person name="Salamov A."/>
            <person name="McFadden G.I."/>
            <person name="Lane C.E."/>
            <person name="Keeling P.J."/>
            <person name="Gray M.W."/>
            <person name="Grigoriev I.V."/>
            <person name="Archibald J.M."/>
        </authorList>
    </citation>
    <scope>NUCLEOTIDE SEQUENCE</scope>
    <source>
        <strain evidence="9">CCMP2712</strain>
    </source>
</reference>
<reference evidence="8" key="3">
    <citation type="submission" date="2015-06" db="UniProtKB">
        <authorList>
            <consortium name="EnsemblProtists"/>
        </authorList>
    </citation>
    <scope>IDENTIFICATION</scope>
</reference>
<dbReference type="PANTHER" id="PTHR43797">
    <property type="entry name" value="HOMOCYSTEINE/CYSTEINE SYNTHASE"/>
    <property type="match status" value="1"/>
</dbReference>
<proteinExistence type="inferred from homology"/>
<protein>
    <submittedName>
        <fullName evidence="7 8">Uncharacterized protein</fullName>
    </submittedName>
</protein>
<evidence type="ECO:0000313" key="7">
    <source>
        <dbReference type="EMBL" id="EKX47568.1"/>
    </source>
</evidence>
<evidence type="ECO:0000313" key="9">
    <source>
        <dbReference type="Proteomes" id="UP000011087"/>
    </source>
</evidence>
<dbReference type="GO" id="GO:0003961">
    <property type="term" value="F:O-acetylhomoserine aminocarboxypropyltransferase activity"/>
    <property type="evidence" value="ECO:0007669"/>
    <property type="project" value="TreeGrafter"/>
</dbReference>
<evidence type="ECO:0000256" key="2">
    <source>
        <dbReference type="ARBA" id="ARBA00009077"/>
    </source>
</evidence>
<evidence type="ECO:0000313" key="8">
    <source>
        <dbReference type="EnsemblProtists" id="EKX47568"/>
    </source>
</evidence>
<dbReference type="GO" id="GO:0030170">
    <property type="term" value="F:pyridoxal phosphate binding"/>
    <property type="evidence" value="ECO:0007669"/>
    <property type="project" value="InterPro"/>
</dbReference>
<accession>L1JGC2</accession>
<dbReference type="InterPro" id="IPR015421">
    <property type="entry name" value="PyrdxlP-dep_Trfase_major"/>
</dbReference>
<dbReference type="GO" id="GO:0004124">
    <property type="term" value="F:cysteine synthase activity"/>
    <property type="evidence" value="ECO:0007669"/>
    <property type="project" value="TreeGrafter"/>
</dbReference>
<dbReference type="InterPro" id="IPR054542">
    <property type="entry name" value="Cys_met_metab_PP"/>
</dbReference>
<dbReference type="InterPro" id="IPR015422">
    <property type="entry name" value="PyrdxlP-dep_Trfase_small"/>
</dbReference>
<evidence type="ECO:0000256" key="6">
    <source>
        <dbReference type="RuleBase" id="RU362118"/>
    </source>
</evidence>
<dbReference type="AlphaFoldDB" id="L1JGC2"/>
<dbReference type="OrthoDB" id="8117887at2759"/>
<dbReference type="SUPFAM" id="SSF51735">
    <property type="entry name" value="NAD(P)-binding Rossmann-fold domains"/>
    <property type="match status" value="1"/>
</dbReference>
<dbReference type="Gene3D" id="3.90.1150.10">
    <property type="entry name" value="Aspartate Aminotransferase, domain 1"/>
    <property type="match status" value="1"/>
</dbReference>
<evidence type="ECO:0000256" key="3">
    <source>
        <dbReference type="ARBA" id="ARBA00022679"/>
    </source>
</evidence>
<name>L1JGC2_GUITC</name>
<dbReference type="SUPFAM" id="SSF53383">
    <property type="entry name" value="PLP-dependent transferases"/>
    <property type="match status" value="1"/>
</dbReference>
<dbReference type="PaxDb" id="55529-EKX47568"/>
<dbReference type="HOGENOM" id="CLU_018986_4_0_1"/>
<dbReference type="OMA" id="TTCVQGG"/>
<dbReference type="NCBIfam" id="TIGR01326">
    <property type="entry name" value="OAH_OAS_sulfhy"/>
    <property type="match status" value="1"/>
</dbReference>
<dbReference type="InterPro" id="IPR015424">
    <property type="entry name" value="PyrdxlP-dep_Trfase"/>
</dbReference>
<dbReference type="PANTHER" id="PTHR43797:SF2">
    <property type="entry name" value="HOMOCYSTEINE_CYSTEINE SYNTHASE"/>
    <property type="match status" value="1"/>
</dbReference>
<dbReference type="PIRSF" id="PIRSF001434">
    <property type="entry name" value="CGS"/>
    <property type="match status" value="1"/>
</dbReference>
<sequence>MVDVFRGSEFVVPIAEDAVKIGAKVLWMQLGVRNEEAAKIFRGFETRAIHAGAAPDPTTGARGTPIYQTTAYVFDDVDHAASLFNLQTFGNIYSRLSNPTTSVLEERIANLEGGRGTTCTASGHAAQLIALFPLMQPGDKLVASNKLYGGSITQLGKTIKKFAWSCDFVDVDDFDKVRQAVKDPKVKCIWAESLANPGGVVSDIRALADIAREAGIPLIIDNTMATPYLCRPIEHGADIVVHSTTKFISGHGNAMGGAVVDSGKFDWSKSPDKFPSLSHPEPAYHGLTFAETFGDLAYTLYGHAVGLRDLGPCMAPINAYLTLLGIETLPLRMERHCQNGLGVAEFLTKHPKVSWVSYATLPDNKYLPLAKRYLQGKGGSVFTFGLKGGFDAGVKVVENCHLLSHLANLGDTRSLILHPASTTHRQLTAEQRTAAGAGDDVIRLSIGLETIDDIIADLDRPVGQVSL</sequence>
<dbReference type="InterPro" id="IPR006235">
    <property type="entry name" value="OAc-hSer/O-AcSer_sulfhydrylase"/>
</dbReference>
<dbReference type="STRING" id="905079.L1JGC2"/>
<gene>
    <name evidence="7" type="ORF">GUITHDRAFT_157598</name>
</gene>
<dbReference type="GO" id="GO:0071269">
    <property type="term" value="P:L-homocysteine biosynthetic process"/>
    <property type="evidence" value="ECO:0007669"/>
    <property type="project" value="TreeGrafter"/>
</dbReference>
<dbReference type="NCBIfam" id="NF004650">
    <property type="entry name" value="PRK05994.1"/>
    <property type="match status" value="1"/>
</dbReference>
<evidence type="ECO:0000256" key="4">
    <source>
        <dbReference type="ARBA" id="ARBA00022898"/>
    </source>
</evidence>
<evidence type="ECO:0000256" key="5">
    <source>
        <dbReference type="PIRSR" id="PIRSR001434-2"/>
    </source>
</evidence>
<keyword evidence="9" id="KW-1185">Reference proteome</keyword>
<dbReference type="Pfam" id="PF01053">
    <property type="entry name" value="Cys_Met_Meta_PP"/>
    <property type="match status" value="1"/>
</dbReference>
<dbReference type="Gene3D" id="3.40.640.10">
    <property type="entry name" value="Type I PLP-dependent aspartate aminotransferase-like (Major domain)"/>
    <property type="match status" value="1"/>
</dbReference>
<dbReference type="InterPro" id="IPR000277">
    <property type="entry name" value="Cys/Met-Metab_PyrdxlP-dep_enz"/>
</dbReference>
<dbReference type="CDD" id="cd00614">
    <property type="entry name" value="CGS_like"/>
    <property type="match status" value="1"/>
</dbReference>
<dbReference type="GO" id="GO:0005737">
    <property type="term" value="C:cytoplasm"/>
    <property type="evidence" value="ECO:0007669"/>
    <property type="project" value="TreeGrafter"/>
</dbReference>
<dbReference type="KEGG" id="gtt:GUITHDRAFT_157598"/>
<comment type="similarity">
    <text evidence="2 6">Belongs to the trans-sulfuration enzymes family.</text>
</comment>
<keyword evidence="4 5" id="KW-0663">Pyridoxal phosphate</keyword>